<accession>A0A4U5NUL2</accession>
<protein>
    <submittedName>
        <fullName evidence="2">Uncharacterized protein</fullName>
    </submittedName>
</protein>
<feature type="compositionally biased region" description="Basic residues" evidence="1">
    <location>
        <begin position="59"/>
        <end position="70"/>
    </location>
</feature>
<evidence type="ECO:0000313" key="2">
    <source>
        <dbReference type="EMBL" id="TKR87056.1"/>
    </source>
</evidence>
<name>A0A4U5NUL2_STECR</name>
<dbReference type="EMBL" id="AZBU02000003">
    <property type="protein sequence ID" value="TKR87056.1"/>
    <property type="molecule type" value="Genomic_DNA"/>
</dbReference>
<evidence type="ECO:0000313" key="3">
    <source>
        <dbReference type="Proteomes" id="UP000298663"/>
    </source>
</evidence>
<proteinExistence type="predicted"/>
<reference evidence="2 3" key="2">
    <citation type="journal article" date="2019" name="G3 (Bethesda)">
        <title>Hybrid Assembly of the Genome of the Entomopathogenic Nematode Steinernema carpocapsae Identifies the X-Chromosome.</title>
        <authorList>
            <person name="Serra L."/>
            <person name="Macchietto M."/>
            <person name="Macias-Munoz A."/>
            <person name="McGill C.J."/>
            <person name="Rodriguez I.M."/>
            <person name="Rodriguez B."/>
            <person name="Murad R."/>
            <person name="Mortazavi A."/>
        </authorList>
    </citation>
    <scope>NUCLEOTIDE SEQUENCE [LARGE SCALE GENOMIC DNA]</scope>
    <source>
        <strain evidence="2 3">ALL</strain>
    </source>
</reference>
<comment type="caution">
    <text evidence="2">The sequence shown here is derived from an EMBL/GenBank/DDBJ whole genome shotgun (WGS) entry which is preliminary data.</text>
</comment>
<dbReference type="Proteomes" id="UP000298663">
    <property type="component" value="Unassembled WGS sequence"/>
</dbReference>
<evidence type="ECO:0000256" key="1">
    <source>
        <dbReference type="SAM" id="MobiDB-lite"/>
    </source>
</evidence>
<feature type="compositionally biased region" description="Polar residues" evidence="1">
    <location>
        <begin position="24"/>
        <end position="34"/>
    </location>
</feature>
<dbReference type="AlphaFoldDB" id="A0A4U5NUL2"/>
<sequence>MFVCVPGFVELEWNTLSVARRASFPSSETSNQPGSREHKTSRIAPNPAALQKPTNDQRRQKRKKSHKTRA</sequence>
<reference evidence="2 3" key="1">
    <citation type="journal article" date="2015" name="Genome Biol.">
        <title>Comparative genomics of Steinernema reveals deeply conserved gene regulatory networks.</title>
        <authorList>
            <person name="Dillman A.R."/>
            <person name="Macchietto M."/>
            <person name="Porter C.F."/>
            <person name="Rogers A."/>
            <person name="Williams B."/>
            <person name="Antoshechkin I."/>
            <person name="Lee M.M."/>
            <person name="Goodwin Z."/>
            <person name="Lu X."/>
            <person name="Lewis E.E."/>
            <person name="Goodrich-Blair H."/>
            <person name="Stock S.P."/>
            <person name="Adams B.J."/>
            <person name="Sternberg P.W."/>
            <person name="Mortazavi A."/>
        </authorList>
    </citation>
    <scope>NUCLEOTIDE SEQUENCE [LARGE SCALE GENOMIC DNA]</scope>
    <source>
        <strain evidence="2 3">ALL</strain>
    </source>
</reference>
<keyword evidence="3" id="KW-1185">Reference proteome</keyword>
<feature type="region of interest" description="Disordered" evidence="1">
    <location>
        <begin position="20"/>
        <end position="70"/>
    </location>
</feature>
<organism evidence="2 3">
    <name type="scientific">Steinernema carpocapsae</name>
    <name type="common">Entomopathogenic nematode</name>
    <dbReference type="NCBI Taxonomy" id="34508"/>
    <lineage>
        <taxon>Eukaryota</taxon>
        <taxon>Metazoa</taxon>
        <taxon>Ecdysozoa</taxon>
        <taxon>Nematoda</taxon>
        <taxon>Chromadorea</taxon>
        <taxon>Rhabditida</taxon>
        <taxon>Tylenchina</taxon>
        <taxon>Panagrolaimomorpha</taxon>
        <taxon>Strongyloidoidea</taxon>
        <taxon>Steinernematidae</taxon>
        <taxon>Steinernema</taxon>
    </lineage>
</organism>
<gene>
    <name evidence="2" type="ORF">L596_011526</name>
</gene>